<keyword evidence="1" id="KW-0067">ATP-binding</keyword>
<feature type="binding site" evidence="1">
    <location>
        <position position="43"/>
    </location>
    <ligand>
        <name>Mg(2+)</name>
        <dbReference type="ChEBI" id="CHEBI:18420"/>
        <label>1</label>
    </ligand>
</feature>
<evidence type="ECO:0000313" key="5">
    <source>
        <dbReference type="Proteomes" id="UP000014387"/>
    </source>
</evidence>
<dbReference type="Proteomes" id="UP000014387">
    <property type="component" value="Unassembled WGS sequence"/>
</dbReference>
<comment type="similarity">
    <text evidence="1">Belongs to the thiamine-monophosphate kinase family.</text>
</comment>
<feature type="binding site" evidence="1">
    <location>
        <position position="144"/>
    </location>
    <ligand>
        <name>ATP</name>
        <dbReference type="ChEBI" id="CHEBI:30616"/>
    </ligand>
</feature>
<keyword evidence="1" id="KW-0479">Metal-binding</keyword>
<dbReference type="GO" id="GO:0009030">
    <property type="term" value="F:thiamine-phosphate kinase activity"/>
    <property type="evidence" value="ECO:0007669"/>
    <property type="project" value="UniProtKB-UniRule"/>
</dbReference>
<dbReference type="GO" id="GO:0000287">
    <property type="term" value="F:magnesium ion binding"/>
    <property type="evidence" value="ECO:0007669"/>
    <property type="project" value="UniProtKB-UniRule"/>
</dbReference>
<feature type="binding site" evidence="1">
    <location>
        <position position="28"/>
    </location>
    <ligand>
        <name>Mg(2+)</name>
        <dbReference type="ChEBI" id="CHEBI:18420"/>
        <label>3</label>
    </ligand>
</feature>
<gene>
    <name evidence="1" type="primary">thiL</name>
    <name evidence="4" type="ORF">HMPREF9238_00062</name>
</gene>
<comment type="caution">
    <text evidence="4">The sequence shown here is derived from an EMBL/GenBank/DDBJ whole genome shotgun (WGS) entry which is preliminary data.</text>
</comment>
<comment type="caution">
    <text evidence="1">Lacks conserved residue(s) required for the propagation of feature annotation.</text>
</comment>
<keyword evidence="1" id="KW-0547">Nucleotide-binding</keyword>
<reference evidence="4 5" key="1">
    <citation type="submission" date="2013-05" db="EMBL/GenBank/DDBJ databases">
        <title>The Genome Sequence of Actinomyces europaeus ACS-120-V-COL10B.</title>
        <authorList>
            <consortium name="The Broad Institute Genomics Platform"/>
            <person name="Earl A."/>
            <person name="Ward D."/>
            <person name="Feldgarden M."/>
            <person name="Gevers D."/>
            <person name="Saerens B."/>
            <person name="Vaneechoutte M."/>
            <person name="Walker B."/>
            <person name="Young S."/>
            <person name="Zeng Q."/>
            <person name="Gargeya S."/>
            <person name="Fitzgerald M."/>
            <person name="Haas B."/>
            <person name="Abouelleil A."/>
            <person name="Allen A.W."/>
            <person name="Alvarado L."/>
            <person name="Arachchi H.M."/>
            <person name="Berlin A.M."/>
            <person name="Chapman S.B."/>
            <person name="Gainer-Dewar J."/>
            <person name="Goldberg J."/>
            <person name="Griggs A."/>
            <person name="Gujja S."/>
            <person name="Hansen M."/>
            <person name="Howarth C."/>
            <person name="Imamovic A."/>
            <person name="Ireland A."/>
            <person name="Larimer J."/>
            <person name="McCowan C."/>
            <person name="Murphy C."/>
            <person name="Pearson M."/>
            <person name="Poon T.W."/>
            <person name="Priest M."/>
            <person name="Roberts A."/>
            <person name="Saif S."/>
            <person name="Shea T."/>
            <person name="Sisk P."/>
            <person name="Sykes S."/>
            <person name="Wortman J."/>
            <person name="Nusbaum C."/>
            <person name="Birren B."/>
        </authorList>
    </citation>
    <scope>NUCLEOTIDE SEQUENCE [LARGE SCALE GENOMIC DNA]</scope>
    <source>
        <strain evidence="4 5">ACS-120-V-Col10b</strain>
    </source>
</reference>
<dbReference type="Gene3D" id="3.30.1330.10">
    <property type="entry name" value="PurM-like, N-terminal domain"/>
    <property type="match status" value="1"/>
</dbReference>
<organism evidence="4 5">
    <name type="scientific">Gleimia europaea ACS-120-V-Col10b</name>
    <dbReference type="NCBI Taxonomy" id="883069"/>
    <lineage>
        <taxon>Bacteria</taxon>
        <taxon>Bacillati</taxon>
        <taxon>Actinomycetota</taxon>
        <taxon>Actinomycetes</taxon>
        <taxon>Actinomycetales</taxon>
        <taxon>Actinomycetaceae</taxon>
        <taxon>Gleimia</taxon>
    </lineage>
</organism>
<feature type="binding site" evidence="1">
    <location>
        <position position="51"/>
    </location>
    <ligand>
        <name>substrate</name>
    </ligand>
</feature>
<dbReference type="SUPFAM" id="SSF55326">
    <property type="entry name" value="PurM N-terminal domain-like"/>
    <property type="match status" value="1"/>
</dbReference>
<proteinExistence type="inferred from homology"/>
<dbReference type="HAMAP" id="MF_02128">
    <property type="entry name" value="TMP_kinase"/>
    <property type="match status" value="1"/>
</dbReference>
<feature type="binding site" evidence="1">
    <location>
        <position position="217"/>
    </location>
    <ligand>
        <name>Mg(2+)</name>
        <dbReference type="ChEBI" id="CHEBI:18420"/>
        <label>3</label>
    </ligand>
</feature>
<keyword evidence="1" id="KW-0808">Transferase</keyword>
<dbReference type="EMBL" id="AGWN01000001">
    <property type="protein sequence ID" value="EPD30325.1"/>
    <property type="molecule type" value="Genomic_DNA"/>
</dbReference>
<dbReference type="InterPro" id="IPR036676">
    <property type="entry name" value="PurM-like_C_sf"/>
</dbReference>
<feature type="domain" description="PurM-like N-terminal" evidence="2">
    <location>
        <begin position="26"/>
        <end position="137"/>
    </location>
</feature>
<keyword evidence="1" id="KW-0460">Magnesium</keyword>
<dbReference type="PANTHER" id="PTHR30270:SF0">
    <property type="entry name" value="THIAMINE-MONOPHOSPHATE KINASE"/>
    <property type="match status" value="1"/>
</dbReference>
<evidence type="ECO:0000256" key="1">
    <source>
        <dbReference type="HAMAP-Rule" id="MF_02128"/>
    </source>
</evidence>
<feature type="binding site" evidence="1">
    <location>
        <position position="219"/>
    </location>
    <ligand>
        <name>ATP</name>
        <dbReference type="ChEBI" id="CHEBI:30616"/>
    </ligand>
</feature>
<feature type="binding site" evidence="1">
    <location>
        <position position="283"/>
    </location>
    <ligand>
        <name>substrate</name>
    </ligand>
</feature>
<accession>A0A9W5RDD0</accession>
<dbReference type="AlphaFoldDB" id="A0A9W5RDD0"/>
<name>A0A9W5RDD0_9ACTO</name>
<dbReference type="RefSeq" id="WP_016443437.1">
    <property type="nucleotide sequence ID" value="NZ_KE150266.1"/>
</dbReference>
<feature type="binding site" evidence="1">
    <location>
        <position position="327"/>
    </location>
    <ligand>
        <name>substrate</name>
    </ligand>
</feature>
<dbReference type="InterPro" id="IPR016188">
    <property type="entry name" value="PurM-like_N"/>
</dbReference>
<dbReference type="SUPFAM" id="SSF56042">
    <property type="entry name" value="PurM C-terminal domain-like"/>
    <property type="match status" value="1"/>
</dbReference>
<feature type="binding site" evidence="1">
    <location>
        <position position="73"/>
    </location>
    <ligand>
        <name>Mg(2+)</name>
        <dbReference type="ChEBI" id="CHEBI:18420"/>
        <label>3</label>
    </ligand>
</feature>
<keyword evidence="1 4" id="KW-0418">Kinase</keyword>
<feature type="binding site" evidence="1">
    <location>
        <position position="44"/>
    </location>
    <ligand>
        <name>Mg(2+)</name>
        <dbReference type="ChEBI" id="CHEBI:18420"/>
        <label>2</label>
    </ligand>
</feature>
<dbReference type="NCBIfam" id="TIGR01379">
    <property type="entry name" value="thiL"/>
    <property type="match status" value="1"/>
</dbReference>
<dbReference type="InterPro" id="IPR036921">
    <property type="entry name" value="PurM-like_N_sf"/>
</dbReference>
<comment type="catalytic activity">
    <reaction evidence="1">
        <text>thiamine phosphate + ATP = thiamine diphosphate + ADP</text>
        <dbReference type="Rhea" id="RHEA:15913"/>
        <dbReference type="ChEBI" id="CHEBI:30616"/>
        <dbReference type="ChEBI" id="CHEBI:37575"/>
        <dbReference type="ChEBI" id="CHEBI:58937"/>
        <dbReference type="ChEBI" id="CHEBI:456216"/>
        <dbReference type="EC" id="2.7.4.16"/>
    </reaction>
</comment>
<feature type="binding site" evidence="1">
    <location>
        <position position="42"/>
    </location>
    <ligand>
        <name>Mg(2+)</name>
        <dbReference type="ChEBI" id="CHEBI:18420"/>
        <label>4</label>
    </ligand>
</feature>
<dbReference type="PIRSF" id="PIRSF005303">
    <property type="entry name" value="Thiam_monoph_kin"/>
    <property type="match status" value="1"/>
</dbReference>
<feature type="domain" description="PurM-like C-terminal" evidence="3">
    <location>
        <begin position="148"/>
        <end position="245"/>
    </location>
</feature>
<dbReference type="InterPro" id="IPR006283">
    <property type="entry name" value="ThiL-like"/>
</dbReference>
<feature type="binding site" evidence="1">
    <location>
        <position position="28"/>
    </location>
    <ligand>
        <name>Mg(2+)</name>
        <dbReference type="ChEBI" id="CHEBI:18420"/>
        <label>4</label>
    </ligand>
</feature>
<comment type="function">
    <text evidence="1">Catalyzes the ATP-dependent phosphorylation of thiamine-monophosphate (TMP) to form thiamine-pyrophosphate (TPP), the active form of vitamin B1.</text>
</comment>
<keyword evidence="5" id="KW-1185">Reference proteome</keyword>
<sequence>MSSEAQLIARMREVLPEGVRTMLGSGDDCALVAAPEGSFLVTTDALVEGQHFRRDWFTPGEIGARAAVQNLVDIAACGGSASGLVVAMVIPPGSDEDWILEVVSGFGSEVAKTGAGVIGGDITSGRDFTLAVTAFGYCDRLVTRAQAKPGDVIAYAGDIGVSGVGLALLQNHVVNPALRGAEALGFYHYPLSFYRVPKVPLQAGPIAANAGATAMIDVSDGLGIDLSRIAKASKVSMRLSRSLLKNIVDEHQPWLDVALKHLDVGQLNTCELVEKIGLFNRGEDHALLATFPSDINVPPPFRIIGDVTGGEVGTVMLDDEPYPAGGWDHLQR</sequence>
<dbReference type="GO" id="GO:0005524">
    <property type="term" value="F:ATP binding"/>
    <property type="evidence" value="ECO:0007669"/>
    <property type="project" value="UniProtKB-UniRule"/>
</dbReference>
<feature type="binding site" evidence="1">
    <location>
        <position position="220"/>
    </location>
    <ligand>
        <name>Mg(2+)</name>
        <dbReference type="ChEBI" id="CHEBI:18420"/>
        <label>5</label>
    </ligand>
</feature>
<protein>
    <recommendedName>
        <fullName evidence="1">Thiamine-monophosphate kinase</fullName>
        <shortName evidence="1">TMP kinase</shortName>
        <shortName evidence="1">Thiamine-phosphate kinase</shortName>
        <ecNumber evidence="1">2.7.4.16</ecNumber>
    </recommendedName>
</protein>
<feature type="binding site" evidence="1">
    <location>
        <position position="73"/>
    </location>
    <ligand>
        <name>Mg(2+)</name>
        <dbReference type="ChEBI" id="CHEBI:18420"/>
        <label>4</label>
    </ligand>
</feature>
<dbReference type="CDD" id="cd02194">
    <property type="entry name" value="ThiL"/>
    <property type="match status" value="1"/>
</dbReference>
<dbReference type="OrthoDB" id="9802811at2"/>
<dbReference type="Pfam" id="PF02769">
    <property type="entry name" value="AIRS_C"/>
    <property type="match status" value="1"/>
</dbReference>
<dbReference type="EC" id="2.7.4.16" evidence="1"/>
<keyword evidence="1" id="KW-0784">Thiamine biosynthesis</keyword>
<dbReference type="GO" id="GO:0009229">
    <property type="term" value="P:thiamine diphosphate biosynthetic process"/>
    <property type="evidence" value="ECO:0007669"/>
    <property type="project" value="UniProtKB-UniRule"/>
</dbReference>
<feature type="binding site" evidence="1">
    <location>
        <position position="121"/>
    </location>
    <ligand>
        <name>Mg(2+)</name>
        <dbReference type="ChEBI" id="CHEBI:18420"/>
        <label>1</label>
    </ligand>
</feature>
<feature type="binding site" evidence="1">
    <location>
        <position position="73"/>
    </location>
    <ligand>
        <name>Mg(2+)</name>
        <dbReference type="ChEBI" id="CHEBI:18420"/>
        <label>2</label>
    </ligand>
</feature>
<dbReference type="GO" id="GO:0009228">
    <property type="term" value="P:thiamine biosynthetic process"/>
    <property type="evidence" value="ECO:0007669"/>
    <property type="project" value="UniProtKB-KW"/>
</dbReference>
<feature type="binding site" evidence="1">
    <location>
        <position position="44"/>
    </location>
    <ligand>
        <name>Mg(2+)</name>
        <dbReference type="ChEBI" id="CHEBI:18420"/>
        <label>1</label>
    </ligand>
</feature>
<comment type="pathway">
    <text evidence="1">Cofactor biosynthesis; thiamine diphosphate biosynthesis; thiamine diphosphate from thiamine phosphate: step 1/1.</text>
</comment>
<dbReference type="PANTHER" id="PTHR30270">
    <property type="entry name" value="THIAMINE-MONOPHOSPHATE KINASE"/>
    <property type="match status" value="1"/>
</dbReference>
<feature type="binding site" evidence="1">
    <location>
        <begin position="120"/>
        <end position="121"/>
    </location>
    <ligand>
        <name>ATP</name>
        <dbReference type="ChEBI" id="CHEBI:30616"/>
    </ligand>
</feature>
<dbReference type="InterPro" id="IPR010918">
    <property type="entry name" value="PurM-like_C_dom"/>
</dbReference>
<evidence type="ECO:0000313" key="4">
    <source>
        <dbReference type="EMBL" id="EPD30325.1"/>
    </source>
</evidence>
<evidence type="ECO:0000259" key="2">
    <source>
        <dbReference type="Pfam" id="PF00586"/>
    </source>
</evidence>
<dbReference type="Gene3D" id="3.90.650.10">
    <property type="entry name" value="PurM-like C-terminal domain"/>
    <property type="match status" value="1"/>
</dbReference>
<comment type="miscellaneous">
    <text evidence="1">Reaction mechanism of ThiL seems to utilize a direct, inline transfer of the gamma-phosphate of ATP to TMP rather than a phosphorylated enzyme intermediate.</text>
</comment>
<dbReference type="Pfam" id="PF00586">
    <property type="entry name" value="AIRS"/>
    <property type="match status" value="1"/>
</dbReference>
<evidence type="ECO:0000259" key="3">
    <source>
        <dbReference type="Pfam" id="PF02769"/>
    </source>
</evidence>